<feature type="transmembrane region" description="Helical" evidence="1">
    <location>
        <begin position="204"/>
        <end position="224"/>
    </location>
</feature>
<feature type="transmembrane region" description="Helical" evidence="1">
    <location>
        <begin position="20"/>
        <end position="43"/>
    </location>
</feature>
<protein>
    <recommendedName>
        <fullName evidence="4">DUF624 domain-containing protein</fullName>
    </recommendedName>
</protein>
<evidence type="ECO:0000313" key="2">
    <source>
        <dbReference type="EMBL" id="MBK6089243.1"/>
    </source>
</evidence>
<dbReference type="RefSeq" id="WP_201428016.1">
    <property type="nucleotide sequence ID" value="NZ_JAEQMG010000118.1"/>
</dbReference>
<dbReference type="PROSITE" id="PS51257">
    <property type="entry name" value="PROKAR_LIPOPROTEIN"/>
    <property type="match status" value="1"/>
</dbReference>
<feature type="transmembrane region" description="Helical" evidence="1">
    <location>
        <begin position="132"/>
        <end position="158"/>
    </location>
</feature>
<dbReference type="Proteomes" id="UP000633365">
    <property type="component" value="Unassembled WGS sequence"/>
</dbReference>
<keyword evidence="3" id="KW-1185">Reference proteome</keyword>
<evidence type="ECO:0000313" key="3">
    <source>
        <dbReference type="Proteomes" id="UP000633365"/>
    </source>
</evidence>
<evidence type="ECO:0000256" key="1">
    <source>
        <dbReference type="SAM" id="Phobius"/>
    </source>
</evidence>
<dbReference type="EMBL" id="JAEQMG010000118">
    <property type="protein sequence ID" value="MBK6089243.1"/>
    <property type="molecule type" value="Genomic_DNA"/>
</dbReference>
<dbReference type="AlphaFoldDB" id="A0A934WSQ2"/>
<proteinExistence type="predicted"/>
<evidence type="ECO:0008006" key="4">
    <source>
        <dbReference type="Google" id="ProtNLM"/>
    </source>
</evidence>
<keyword evidence="1" id="KW-1133">Transmembrane helix</keyword>
<sequence>MKPKHEKPITVFFQKLPQLLLAGVLFSACMAACTGIFILISLLTGFNSIILWGVGIIPGMLFYAGLVTVIRKYGIENDYVPVVPTFFRAVMENRKAFLLHGFVVYAVCSCSSFAILYYYTLAQEDVTFGYVLSIYGIFIAALLVMLFYVPLMTVTYELRWRDIYKHSLLLIIRNLPRNLLALLMIAVPTAAAVFIIIFTSGAGRIIACVLIGAVFPMLITYLVIAMVSKGLIENLGEFVDPVVEEEPVVIHTENTEDDYIFVNGRMVKNPNKK</sequence>
<accession>A0A934WSQ2</accession>
<comment type="caution">
    <text evidence="2">The sequence shown here is derived from an EMBL/GenBank/DDBJ whole genome shotgun (WGS) entry which is preliminary data.</text>
</comment>
<gene>
    <name evidence="2" type="ORF">JKK62_11435</name>
</gene>
<keyword evidence="1" id="KW-0812">Transmembrane</keyword>
<organism evidence="2 3">
    <name type="scientific">Ruminococcus difficilis</name>
    <dbReference type="NCBI Taxonomy" id="2763069"/>
    <lineage>
        <taxon>Bacteria</taxon>
        <taxon>Bacillati</taxon>
        <taxon>Bacillota</taxon>
        <taxon>Clostridia</taxon>
        <taxon>Eubacteriales</taxon>
        <taxon>Oscillospiraceae</taxon>
        <taxon>Ruminococcus</taxon>
    </lineage>
</organism>
<feature type="transmembrane region" description="Helical" evidence="1">
    <location>
        <begin position="179"/>
        <end position="198"/>
    </location>
</feature>
<feature type="transmembrane region" description="Helical" evidence="1">
    <location>
        <begin position="97"/>
        <end position="120"/>
    </location>
</feature>
<feature type="transmembrane region" description="Helical" evidence="1">
    <location>
        <begin position="49"/>
        <end position="70"/>
    </location>
</feature>
<keyword evidence="1" id="KW-0472">Membrane</keyword>
<name>A0A934WSQ2_9FIRM</name>
<reference evidence="2" key="1">
    <citation type="submission" date="2021-01" db="EMBL/GenBank/DDBJ databases">
        <title>Genome public.</title>
        <authorList>
            <person name="Liu C."/>
            <person name="Sun Q."/>
        </authorList>
    </citation>
    <scope>NUCLEOTIDE SEQUENCE</scope>
    <source>
        <strain evidence="2">M6</strain>
    </source>
</reference>